<evidence type="ECO:0000313" key="9">
    <source>
        <dbReference type="Proteomes" id="UP000178435"/>
    </source>
</evidence>
<name>A0A1F7RTQ7_9BACT</name>
<evidence type="ECO:0000256" key="2">
    <source>
        <dbReference type="ARBA" id="ARBA00022722"/>
    </source>
</evidence>
<dbReference type="InterPro" id="IPR013527">
    <property type="entry name" value="YicC-like_N"/>
</dbReference>
<dbReference type="InterPro" id="IPR013551">
    <property type="entry name" value="YicC-like_C"/>
</dbReference>
<evidence type="ECO:0000256" key="1">
    <source>
        <dbReference type="ARBA" id="ARBA00001968"/>
    </source>
</evidence>
<comment type="similarity">
    <text evidence="5">Belongs to the YicC/YloC family.</text>
</comment>
<feature type="domain" description="Endoribonuclease YicC-like N-terminal" evidence="6">
    <location>
        <begin position="2"/>
        <end position="157"/>
    </location>
</feature>
<evidence type="ECO:0000256" key="5">
    <source>
        <dbReference type="ARBA" id="ARBA00035648"/>
    </source>
</evidence>
<accession>A0A1F7RTQ7</accession>
<gene>
    <name evidence="8" type="ORF">A2149_03260</name>
</gene>
<sequence>MLKSMTGFGQGEADDNLHKIRIEIRSLNHRYLEVSAKIPERLKTFERKILEEIKKNFSRGKLEIFLNLDSVLEEPSKEIVLDLKLAENFMEALRKLKEKLSIKDDITLSDIVKNKEIFTFKEPEAKENQLGKLIEISLSQAIRGVKETRLAEGNILERDIRTRILNILSSIHEIEQKAESLLLLYKDKLQERIKKIAAEVEIDPAKIEEQVVLFAEKSDITEEIVRAKTHLENFLKLLETDETAGRKMDFYIQEINREVNTIGSKSSSSIVSESVIQIKVELEKIREQVQNVE</sequence>
<feature type="domain" description="Endoribonuclease YicC-like C-terminal" evidence="7">
    <location>
        <begin position="174"/>
        <end position="293"/>
    </location>
</feature>
<reference evidence="8 9" key="1">
    <citation type="journal article" date="2016" name="Nat. Commun.">
        <title>Thousands of microbial genomes shed light on interconnected biogeochemical processes in an aquifer system.</title>
        <authorList>
            <person name="Anantharaman K."/>
            <person name="Brown C.T."/>
            <person name="Hug L.A."/>
            <person name="Sharon I."/>
            <person name="Castelle C.J."/>
            <person name="Probst A.J."/>
            <person name="Thomas B.C."/>
            <person name="Singh A."/>
            <person name="Wilkins M.J."/>
            <person name="Karaoz U."/>
            <person name="Brodie E.L."/>
            <person name="Williams K.H."/>
            <person name="Hubbard S.S."/>
            <person name="Banfield J.F."/>
        </authorList>
    </citation>
    <scope>NUCLEOTIDE SEQUENCE [LARGE SCALE GENOMIC DNA]</scope>
</reference>
<evidence type="ECO:0000313" key="8">
    <source>
        <dbReference type="EMBL" id="OGL44932.1"/>
    </source>
</evidence>
<protein>
    <submittedName>
        <fullName evidence="8">YicC family protein</fullName>
    </submittedName>
</protein>
<evidence type="ECO:0000256" key="3">
    <source>
        <dbReference type="ARBA" id="ARBA00022759"/>
    </source>
</evidence>
<dbReference type="Pfam" id="PF03755">
    <property type="entry name" value="YicC-like_N"/>
    <property type="match status" value="1"/>
</dbReference>
<dbReference type="AlphaFoldDB" id="A0A1F7RTQ7"/>
<organism evidence="8 9">
    <name type="scientific">Candidatus Schekmanbacteria bacterium RBG_16_38_11</name>
    <dbReference type="NCBI Taxonomy" id="1817880"/>
    <lineage>
        <taxon>Bacteria</taxon>
        <taxon>Candidatus Schekmaniibacteriota</taxon>
    </lineage>
</organism>
<keyword evidence="4" id="KW-0378">Hydrolase</keyword>
<dbReference type="GO" id="GO:0016787">
    <property type="term" value="F:hydrolase activity"/>
    <property type="evidence" value="ECO:0007669"/>
    <property type="project" value="UniProtKB-KW"/>
</dbReference>
<dbReference type="PANTHER" id="PTHR30636">
    <property type="entry name" value="UPF0701 PROTEIN YICC"/>
    <property type="match status" value="1"/>
</dbReference>
<dbReference type="EMBL" id="MGDF01000119">
    <property type="protein sequence ID" value="OGL44932.1"/>
    <property type="molecule type" value="Genomic_DNA"/>
</dbReference>
<dbReference type="Proteomes" id="UP000178435">
    <property type="component" value="Unassembled WGS sequence"/>
</dbReference>
<dbReference type="Pfam" id="PF08340">
    <property type="entry name" value="YicC-like_C"/>
    <property type="match status" value="1"/>
</dbReference>
<keyword evidence="3" id="KW-0255">Endonuclease</keyword>
<dbReference type="InterPro" id="IPR005229">
    <property type="entry name" value="YicC/YloC-like"/>
</dbReference>
<evidence type="ECO:0000259" key="7">
    <source>
        <dbReference type="Pfam" id="PF08340"/>
    </source>
</evidence>
<keyword evidence="2" id="KW-0540">Nuclease</keyword>
<dbReference type="NCBIfam" id="TIGR00255">
    <property type="entry name" value="YicC/YloC family endoribonuclease"/>
    <property type="match status" value="1"/>
</dbReference>
<evidence type="ECO:0000256" key="4">
    <source>
        <dbReference type="ARBA" id="ARBA00022801"/>
    </source>
</evidence>
<proteinExistence type="inferred from homology"/>
<evidence type="ECO:0000259" key="6">
    <source>
        <dbReference type="Pfam" id="PF03755"/>
    </source>
</evidence>
<comment type="caution">
    <text evidence="8">The sequence shown here is derived from an EMBL/GenBank/DDBJ whole genome shotgun (WGS) entry which is preliminary data.</text>
</comment>
<comment type="cofactor">
    <cofactor evidence="1">
        <name>a divalent metal cation</name>
        <dbReference type="ChEBI" id="CHEBI:60240"/>
    </cofactor>
</comment>
<dbReference type="GO" id="GO:0004521">
    <property type="term" value="F:RNA endonuclease activity"/>
    <property type="evidence" value="ECO:0007669"/>
    <property type="project" value="InterPro"/>
</dbReference>
<dbReference type="PANTHER" id="PTHR30636:SF3">
    <property type="entry name" value="UPF0701 PROTEIN YICC"/>
    <property type="match status" value="1"/>
</dbReference>